<dbReference type="OrthoDB" id="8588307at2"/>
<dbReference type="RefSeq" id="WP_104983471.1">
    <property type="nucleotide sequence ID" value="NZ_CP012673.1"/>
</dbReference>
<proteinExistence type="predicted"/>
<name>A0A2L0F0F5_SORCE</name>
<dbReference type="InterPro" id="IPR032710">
    <property type="entry name" value="NTF2-like_dom_sf"/>
</dbReference>
<gene>
    <name evidence="2" type="ORF">SOCE26_065110</name>
</gene>
<sequence length="181" mass="19498">MRKPVLASALALSLFAAIACAVDGAGAEDLPEPRSTIVDASLPRAQADAEILAARRFYAFWNTGDTSYLDAAIAPGFTDRTLPEGRPQGPDGPAFASKGFRAAVPDLRCEVEQLIVAGDRVVAHLRFRGHFTGTFGDRKGAGQEVDFIATDILRIQGGRITDNWHIEDNMTLFQQLGVVSR</sequence>
<organism evidence="2 3">
    <name type="scientific">Sorangium cellulosum</name>
    <name type="common">Polyangium cellulosum</name>
    <dbReference type="NCBI Taxonomy" id="56"/>
    <lineage>
        <taxon>Bacteria</taxon>
        <taxon>Pseudomonadati</taxon>
        <taxon>Myxococcota</taxon>
        <taxon>Polyangia</taxon>
        <taxon>Polyangiales</taxon>
        <taxon>Polyangiaceae</taxon>
        <taxon>Sorangium</taxon>
    </lineage>
</organism>
<dbReference type="SUPFAM" id="SSF54427">
    <property type="entry name" value="NTF2-like"/>
    <property type="match status" value="1"/>
</dbReference>
<dbReference type="PROSITE" id="PS51257">
    <property type="entry name" value="PROKAR_LIPOPROTEIN"/>
    <property type="match status" value="1"/>
</dbReference>
<dbReference type="Pfam" id="PF07366">
    <property type="entry name" value="SnoaL"/>
    <property type="match status" value="1"/>
</dbReference>
<accession>A0A2L0F0F5</accession>
<dbReference type="EMBL" id="CP012673">
    <property type="protein sequence ID" value="AUX45030.1"/>
    <property type="molecule type" value="Genomic_DNA"/>
</dbReference>
<protein>
    <submittedName>
        <fullName evidence="2">Polyketide cyclase</fullName>
    </submittedName>
</protein>
<evidence type="ECO:0000313" key="2">
    <source>
        <dbReference type="EMBL" id="AUX45030.1"/>
    </source>
</evidence>
<reference evidence="2 3" key="1">
    <citation type="submission" date="2015-09" db="EMBL/GenBank/DDBJ databases">
        <title>Sorangium comparison.</title>
        <authorList>
            <person name="Zaburannyi N."/>
            <person name="Bunk B."/>
            <person name="Overmann J."/>
            <person name="Mueller R."/>
        </authorList>
    </citation>
    <scope>NUCLEOTIDE SEQUENCE [LARGE SCALE GENOMIC DNA]</scope>
    <source>
        <strain evidence="2 3">So ce26</strain>
    </source>
</reference>
<dbReference type="Gene3D" id="3.10.450.50">
    <property type="match status" value="1"/>
</dbReference>
<evidence type="ECO:0000313" key="3">
    <source>
        <dbReference type="Proteomes" id="UP000238348"/>
    </source>
</evidence>
<dbReference type="InterPro" id="IPR009959">
    <property type="entry name" value="Cyclase_SnoaL-like"/>
</dbReference>
<dbReference type="PANTHER" id="PTHR38436">
    <property type="entry name" value="POLYKETIDE CYCLASE SNOAL-LIKE DOMAIN"/>
    <property type="match status" value="1"/>
</dbReference>
<keyword evidence="1" id="KW-0732">Signal</keyword>
<dbReference type="AlphaFoldDB" id="A0A2L0F0F5"/>
<dbReference type="PANTHER" id="PTHR38436:SF1">
    <property type="entry name" value="ESTER CYCLASE"/>
    <property type="match status" value="1"/>
</dbReference>
<feature type="chain" id="PRO_5014979342" evidence="1">
    <location>
        <begin position="22"/>
        <end position="181"/>
    </location>
</feature>
<evidence type="ECO:0000256" key="1">
    <source>
        <dbReference type="SAM" id="SignalP"/>
    </source>
</evidence>
<dbReference type="Proteomes" id="UP000238348">
    <property type="component" value="Chromosome"/>
</dbReference>
<feature type="signal peptide" evidence="1">
    <location>
        <begin position="1"/>
        <end position="21"/>
    </location>
</feature>
<dbReference type="GO" id="GO:0030638">
    <property type="term" value="P:polyketide metabolic process"/>
    <property type="evidence" value="ECO:0007669"/>
    <property type="project" value="InterPro"/>
</dbReference>